<dbReference type="HOGENOM" id="CLU_790349_0_0_1"/>
<dbReference type="AlphaFoldDB" id="A0A0C3KGE5"/>
<evidence type="ECO:0000256" key="1">
    <source>
        <dbReference type="SAM" id="MobiDB-lite"/>
    </source>
</evidence>
<organism evidence="2 3">
    <name type="scientific">Tulasnella calospora MUT 4182</name>
    <dbReference type="NCBI Taxonomy" id="1051891"/>
    <lineage>
        <taxon>Eukaryota</taxon>
        <taxon>Fungi</taxon>
        <taxon>Dikarya</taxon>
        <taxon>Basidiomycota</taxon>
        <taxon>Agaricomycotina</taxon>
        <taxon>Agaricomycetes</taxon>
        <taxon>Cantharellales</taxon>
        <taxon>Tulasnellaceae</taxon>
        <taxon>Tulasnella</taxon>
    </lineage>
</organism>
<feature type="region of interest" description="Disordered" evidence="1">
    <location>
        <begin position="301"/>
        <end position="351"/>
    </location>
</feature>
<feature type="compositionally biased region" description="Polar residues" evidence="1">
    <location>
        <begin position="327"/>
        <end position="336"/>
    </location>
</feature>
<reference evidence="3" key="2">
    <citation type="submission" date="2015-01" db="EMBL/GenBank/DDBJ databases">
        <title>Evolutionary Origins and Diversification of the Mycorrhizal Mutualists.</title>
        <authorList>
            <consortium name="DOE Joint Genome Institute"/>
            <consortium name="Mycorrhizal Genomics Consortium"/>
            <person name="Kohler A."/>
            <person name="Kuo A."/>
            <person name="Nagy L.G."/>
            <person name="Floudas D."/>
            <person name="Copeland A."/>
            <person name="Barry K.W."/>
            <person name="Cichocki N."/>
            <person name="Veneault-Fourrey C."/>
            <person name="LaButti K."/>
            <person name="Lindquist E.A."/>
            <person name="Lipzen A."/>
            <person name="Lundell T."/>
            <person name="Morin E."/>
            <person name="Murat C."/>
            <person name="Riley R."/>
            <person name="Ohm R."/>
            <person name="Sun H."/>
            <person name="Tunlid A."/>
            <person name="Henrissat B."/>
            <person name="Grigoriev I.V."/>
            <person name="Hibbett D.S."/>
            <person name="Martin F."/>
        </authorList>
    </citation>
    <scope>NUCLEOTIDE SEQUENCE [LARGE SCALE GENOMIC DNA]</scope>
    <source>
        <strain evidence="3">MUT 4182</strain>
    </source>
</reference>
<sequence>MDCYSASLKAHSSSELDLYLIPNYPPIWVPTRQIQGELQPIPLFYQDPIRGTLIHARRFRAQAVLLDKANAPTLDPNRCRGVWFRPGPDVCDVLKGIEHDMLEALGRIRRGTKKADDDAVVGYLLQVFDHFLWTLAEEAGTNTLCKTFYDPIRLIEVTEGHMRNAMGNKRRGRSYEFGAWTLVGQIGPSGQDEEEKYRRYNVGRDRRKRKDHVESDSDMSISENGAGDLDVDDVDRDYDDLKSDRSNRKKRRKPDKALETTHQRLPPVMGAGGSGGWPQKGTRAWKKWNAMKLLTTRGMQFVSSQQGSTPASRDTQKFNIRRKMEYPNSSLSSTLIEPQDSRNTEDLGTRD</sequence>
<gene>
    <name evidence="2" type="ORF">M407DRAFT_29814</name>
</gene>
<dbReference type="Proteomes" id="UP000054248">
    <property type="component" value="Unassembled WGS sequence"/>
</dbReference>
<proteinExistence type="predicted"/>
<feature type="compositionally biased region" description="Acidic residues" evidence="1">
    <location>
        <begin position="229"/>
        <end position="238"/>
    </location>
</feature>
<feature type="region of interest" description="Disordered" evidence="1">
    <location>
        <begin position="204"/>
        <end position="280"/>
    </location>
</feature>
<keyword evidence="3" id="KW-1185">Reference proteome</keyword>
<evidence type="ECO:0000313" key="2">
    <source>
        <dbReference type="EMBL" id="KIO20553.1"/>
    </source>
</evidence>
<evidence type="ECO:0000313" key="3">
    <source>
        <dbReference type="Proteomes" id="UP000054248"/>
    </source>
</evidence>
<dbReference type="OrthoDB" id="3235387at2759"/>
<dbReference type="EMBL" id="KN823170">
    <property type="protein sequence ID" value="KIO20553.1"/>
    <property type="molecule type" value="Genomic_DNA"/>
</dbReference>
<feature type="compositionally biased region" description="Polar residues" evidence="1">
    <location>
        <begin position="301"/>
        <end position="313"/>
    </location>
</feature>
<name>A0A0C3KGE5_9AGAM</name>
<accession>A0A0C3KGE5</accession>
<protein>
    <submittedName>
        <fullName evidence="2">Uncharacterized protein</fullName>
    </submittedName>
</protein>
<feature type="compositionally biased region" description="Basic and acidic residues" evidence="1">
    <location>
        <begin position="339"/>
        <end position="351"/>
    </location>
</feature>
<reference evidence="2 3" key="1">
    <citation type="submission" date="2014-04" db="EMBL/GenBank/DDBJ databases">
        <authorList>
            <consortium name="DOE Joint Genome Institute"/>
            <person name="Kuo A."/>
            <person name="Girlanda M."/>
            <person name="Perotto S."/>
            <person name="Kohler A."/>
            <person name="Nagy L.G."/>
            <person name="Floudas D."/>
            <person name="Copeland A."/>
            <person name="Barry K.W."/>
            <person name="Cichocki N."/>
            <person name="Veneault-Fourrey C."/>
            <person name="LaButti K."/>
            <person name="Lindquist E.A."/>
            <person name="Lipzen A."/>
            <person name="Lundell T."/>
            <person name="Morin E."/>
            <person name="Murat C."/>
            <person name="Sun H."/>
            <person name="Tunlid A."/>
            <person name="Henrissat B."/>
            <person name="Grigoriev I.V."/>
            <person name="Hibbett D.S."/>
            <person name="Martin F."/>
            <person name="Nordberg H.P."/>
            <person name="Cantor M.N."/>
            <person name="Hua S.X."/>
        </authorList>
    </citation>
    <scope>NUCLEOTIDE SEQUENCE [LARGE SCALE GENOMIC DNA]</scope>
    <source>
        <strain evidence="2 3">MUT 4182</strain>
    </source>
</reference>